<feature type="compositionally biased region" description="Basic and acidic residues" evidence="1">
    <location>
        <begin position="462"/>
        <end position="482"/>
    </location>
</feature>
<keyword evidence="3" id="KW-1185">Reference proteome</keyword>
<feature type="region of interest" description="Disordered" evidence="1">
    <location>
        <begin position="448"/>
        <end position="497"/>
    </location>
</feature>
<feature type="compositionally biased region" description="Basic and acidic residues" evidence="1">
    <location>
        <begin position="122"/>
        <end position="133"/>
    </location>
</feature>
<feature type="compositionally biased region" description="Basic and acidic residues" evidence="1">
    <location>
        <begin position="557"/>
        <end position="577"/>
    </location>
</feature>
<feature type="compositionally biased region" description="Basic and acidic residues" evidence="1">
    <location>
        <begin position="157"/>
        <end position="166"/>
    </location>
</feature>
<dbReference type="EMBL" id="JAGSXJ010000011">
    <property type="protein sequence ID" value="KAH6687262.1"/>
    <property type="molecule type" value="Genomic_DNA"/>
</dbReference>
<dbReference type="AlphaFoldDB" id="A0A9P9AAD9"/>
<evidence type="ECO:0000313" key="3">
    <source>
        <dbReference type="Proteomes" id="UP000770015"/>
    </source>
</evidence>
<evidence type="ECO:0008006" key="4">
    <source>
        <dbReference type="Google" id="ProtNLM"/>
    </source>
</evidence>
<proteinExistence type="predicted"/>
<organism evidence="2 3">
    <name type="scientific">Plectosphaerella plurivora</name>
    <dbReference type="NCBI Taxonomy" id="936078"/>
    <lineage>
        <taxon>Eukaryota</taxon>
        <taxon>Fungi</taxon>
        <taxon>Dikarya</taxon>
        <taxon>Ascomycota</taxon>
        <taxon>Pezizomycotina</taxon>
        <taxon>Sordariomycetes</taxon>
        <taxon>Hypocreomycetidae</taxon>
        <taxon>Glomerellales</taxon>
        <taxon>Plectosphaerellaceae</taxon>
        <taxon>Plectosphaerella</taxon>
    </lineage>
</organism>
<feature type="region of interest" description="Disordered" evidence="1">
    <location>
        <begin position="122"/>
        <end position="195"/>
    </location>
</feature>
<dbReference type="OrthoDB" id="5416097at2759"/>
<reference evidence="2" key="1">
    <citation type="journal article" date="2021" name="Nat. Commun.">
        <title>Genetic determinants of endophytism in the Arabidopsis root mycobiome.</title>
        <authorList>
            <person name="Mesny F."/>
            <person name="Miyauchi S."/>
            <person name="Thiergart T."/>
            <person name="Pickel B."/>
            <person name="Atanasova L."/>
            <person name="Karlsson M."/>
            <person name="Huettel B."/>
            <person name="Barry K.W."/>
            <person name="Haridas S."/>
            <person name="Chen C."/>
            <person name="Bauer D."/>
            <person name="Andreopoulos W."/>
            <person name="Pangilinan J."/>
            <person name="LaButti K."/>
            <person name="Riley R."/>
            <person name="Lipzen A."/>
            <person name="Clum A."/>
            <person name="Drula E."/>
            <person name="Henrissat B."/>
            <person name="Kohler A."/>
            <person name="Grigoriev I.V."/>
            <person name="Martin F.M."/>
            <person name="Hacquard S."/>
        </authorList>
    </citation>
    <scope>NUCLEOTIDE SEQUENCE</scope>
    <source>
        <strain evidence="2">MPI-SDFR-AT-0117</strain>
    </source>
</reference>
<protein>
    <recommendedName>
        <fullName evidence="4">HNH nuclease domain-containing protein</fullName>
    </recommendedName>
</protein>
<name>A0A9P9AAD9_9PEZI</name>
<feature type="region of interest" description="Disordered" evidence="1">
    <location>
        <begin position="549"/>
        <end position="587"/>
    </location>
</feature>
<sequence>MASASGAPDDRMEAFQTFLQSPTASDLVKKQVVSMTTNIKEVHDTTENYSRDVARKIEKIREIQRNLHEVNPEFTLTPIQVALLLQTDYTVLCDRYEERDFLAMMTHVEPFVRCCLGRPGELKKPDDLKRTQSDAEDESDNGRGYEMGDDEQAELGETSKRTKGEDGNEIEVLDDKSKGKGKERTENTRAGGAKQKVRIRDNNMCVFTESGPAEAAHIVPHTINKNDRHAKNARDALAGFLYAYRQDLWHNTKNLLFPLKNKKPIILASDMEWNMMLLYYDVHKLFDNMIVGFKPIHAPRRQDPDDPPKEFICVEWRYLPKRVGQAFRGREGQKFLKEKPATGRPAASCKMDVFHDELVEFYERNMQDSRPNEFGKGFPSATWKDGTLIESGHRFYIPAYKEDANKTFYLLEVMWLASQIASLSGAAEAIRYLRERPDDEWKKAYQAMEQRVDDPSTGEAKASTRDAEGSGREKDEVQRGKGGDAGPQEFDTKSDGTQGMYQAVRNDEAMGLSHEDTMDVAREMVEKKAFGDICSDAFVADTETEQAIGKPFTVTDNTKKEEPASNKQEGAEEEKSKKNSLGKLTRKVSMVSFSGGTTSIKKEIRRGLEKIKGLGDGR</sequence>
<comment type="caution">
    <text evidence="2">The sequence shown here is derived from an EMBL/GenBank/DDBJ whole genome shotgun (WGS) entry which is preliminary data.</text>
</comment>
<feature type="compositionally biased region" description="Basic and acidic residues" evidence="1">
    <location>
        <begin position="173"/>
        <end position="187"/>
    </location>
</feature>
<gene>
    <name evidence="2" type="ORF">F5X68DRAFT_239790</name>
</gene>
<dbReference type="Proteomes" id="UP000770015">
    <property type="component" value="Unassembled WGS sequence"/>
</dbReference>
<evidence type="ECO:0000256" key="1">
    <source>
        <dbReference type="SAM" id="MobiDB-lite"/>
    </source>
</evidence>
<evidence type="ECO:0000313" key="2">
    <source>
        <dbReference type="EMBL" id="KAH6687262.1"/>
    </source>
</evidence>
<accession>A0A9P9AAD9</accession>